<dbReference type="OrthoDB" id="1524752at2"/>
<reference evidence="1 2" key="1">
    <citation type="submission" date="2017-11" db="EMBL/GenBank/DDBJ databases">
        <title>Rhodohalobacter 15182 sp. nov., isolated from a salt lake.</title>
        <authorList>
            <person name="Han S."/>
        </authorList>
    </citation>
    <scope>NUCLEOTIDE SEQUENCE [LARGE SCALE GENOMIC DNA]</scope>
    <source>
        <strain evidence="1 2">15182</strain>
    </source>
</reference>
<dbReference type="AlphaFoldDB" id="A0A2N0VJC2"/>
<dbReference type="InterPro" id="IPR036513">
    <property type="entry name" value="STAS_dom_sf"/>
</dbReference>
<dbReference type="Gene3D" id="3.30.750.24">
    <property type="entry name" value="STAS domain"/>
    <property type="match status" value="1"/>
</dbReference>
<dbReference type="Proteomes" id="UP000233398">
    <property type="component" value="Unassembled WGS sequence"/>
</dbReference>
<evidence type="ECO:0008006" key="3">
    <source>
        <dbReference type="Google" id="ProtNLM"/>
    </source>
</evidence>
<comment type="caution">
    <text evidence="1">The sequence shown here is derived from an EMBL/GenBank/DDBJ whole genome shotgun (WGS) entry which is preliminary data.</text>
</comment>
<dbReference type="RefSeq" id="WP_101071534.1">
    <property type="nucleotide sequence ID" value="NZ_PISP01000001.1"/>
</dbReference>
<protein>
    <recommendedName>
        <fullName evidence="3">STAS domain-containing protein</fullName>
    </recommendedName>
</protein>
<accession>A0A2N0VJC2</accession>
<sequence>MNIIDTHKEGQVLSVTIHSHFNLRTKNKIESRLTPGINKLTINLINCNFIDSEGVIFLHEWLKSGNDLLLKKPPPIFFEILEILELDDLWDLENIIIN</sequence>
<gene>
    <name evidence="1" type="ORF">CWD77_01905</name>
</gene>
<dbReference type="EMBL" id="PISP01000001">
    <property type="protein sequence ID" value="PKD44244.1"/>
    <property type="molecule type" value="Genomic_DNA"/>
</dbReference>
<organism evidence="1 2">
    <name type="scientific">Rhodohalobacter barkolensis</name>
    <dbReference type="NCBI Taxonomy" id="2053187"/>
    <lineage>
        <taxon>Bacteria</taxon>
        <taxon>Pseudomonadati</taxon>
        <taxon>Balneolota</taxon>
        <taxon>Balneolia</taxon>
        <taxon>Balneolales</taxon>
        <taxon>Balneolaceae</taxon>
        <taxon>Rhodohalobacter</taxon>
    </lineage>
</organism>
<name>A0A2N0VJC2_9BACT</name>
<evidence type="ECO:0000313" key="2">
    <source>
        <dbReference type="Proteomes" id="UP000233398"/>
    </source>
</evidence>
<dbReference type="SUPFAM" id="SSF52091">
    <property type="entry name" value="SpoIIaa-like"/>
    <property type="match status" value="1"/>
</dbReference>
<evidence type="ECO:0000313" key="1">
    <source>
        <dbReference type="EMBL" id="PKD44244.1"/>
    </source>
</evidence>
<proteinExistence type="predicted"/>
<keyword evidence="2" id="KW-1185">Reference proteome</keyword>